<evidence type="ECO:0000313" key="3">
    <source>
        <dbReference type="Proteomes" id="UP000813427"/>
    </source>
</evidence>
<keyword evidence="3" id="KW-1185">Reference proteome</keyword>
<proteinExistence type="predicted"/>
<accession>A0A8K0S0F9</accession>
<dbReference type="EMBL" id="JAGPXF010000003">
    <property type="protein sequence ID" value="KAH7251318.1"/>
    <property type="molecule type" value="Genomic_DNA"/>
</dbReference>
<keyword evidence="1" id="KW-0732">Signal</keyword>
<evidence type="ECO:0000256" key="1">
    <source>
        <dbReference type="SAM" id="SignalP"/>
    </source>
</evidence>
<gene>
    <name evidence="2" type="ORF">BKA59DRAFT_452563</name>
</gene>
<organism evidence="2 3">
    <name type="scientific">Fusarium tricinctum</name>
    <dbReference type="NCBI Taxonomy" id="61284"/>
    <lineage>
        <taxon>Eukaryota</taxon>
        <taxon>Fungi</taxon>
        <taxon>Dikarya</taxon>
        <taxon>Ascomycota</taxon>
        <taxon>Pezizomycotina</taxon>
        <taxon>Sordariomycetes</taxon>
        <taxon>Hypocreomycetidae</taxon>
        <taxon>Hypocreales</taxon>
        <taxon>Nectriaceae</taxon>
        <taxon>Fusarium</taxon>
        <taxon>Fusarium tricinctum species complex</taxon>
    </lineage>
</organism>
<dbReference type="OrthoDB" id="5105034at2759"/>
<dbReference type="AlphaFoldDB" id="A0A8K0S0F9"/>
<evidence type="ECO:0008006" key="4">
    <source>
        <dbReference type="Google" id="ProtNLM"/>
    </source>
</evidence>
<protein>
    <recommendedName>
        <fullName evidence="4">Apple domain-containing protein</fullName>
    </recommendedName>
</protein>
<name>A0A8K0S0F9_9HYPO</name>
<dbReference type="Proteomes" id="UP000813427">
    <property type="component" value="Unassembled WGS sequence"/>
</dbReference>
<evidence type="ECO:0000313" key="2">
    <source>
        <dbReference type="EMBL" id="KAH7251318.1"/>
    </source>
</evidence>
<comment type="caution">
    <text evidence="2">The sequence shown here is derived from an EMBL/GenBank/DDBJ whole genome shotgun (WGS) entry which is preliminary data.</text>
</comment>
<sequence>MARLHFLSGSIALIALADVNAGPCRPSSSAATTITGLVTTATMSTDIGDTTTVLFTSLAVTDSTETLTVTLSASETCNTDTAVATTTAGASDTTTVMTTDTATATADATTTTMAATTSAAPAEACHGLPREYIAPQGTTFDIECGRRPTGSVRIIGTENASDFKTCVNFCDGNQFCLGAIWFQDSKACLFVDSFDGTEAMNGDDFAKVTSRST</sequence>
<feature type="chain" id="PRO_5035448427" description="Apple domain-containing protein" evidence="1">
    <location>
        <begin position="22"/>
        <end position="213"/>
    </location>
</feature>
<reference evidence="2" key="1">
    <citation type="journal article" date="2021" name="Nat. Commun.">
        <title>Genetic determinants of endophytism in the Arabidopsis root mycobiome.</title>
        <authorList>
            <person name="Mesny F."/>
            <person name="Miyauchi S."/>
            <person name="Thiergart T."/>
            <person name="Pickel B."/>
            <person name="Atanasova L."/>
            <person name="Karlsson M."/>
            <person name="Huettel B."/>
            <person name="Barry K.W."/>
            <person name="Haridas S."/>
            <person name="Chen C."/>
            <person name="Bauer D."/>
            <person name="Andreopoulos W."/>
            <person name="Pangilinan J."/>
            <person name="LaButti K."/>
            <person name="Riley R."/>
            <person name="Lipzen A."/>
            <person name="Clum A."/>
            <person name="Drula E."/>
            <person name="Henrissat B."/>
            <person name="Kohler A."/>
            <person name="Grigoriev I.V."/>
            <person name="Martin F.M."/>
            <person name="Hacquard S."/>
        </authorList>
    </citation>
    <scope>NUCLEOTIDE SEQUENCE</scope>
    <source>
        <strain evidence="2">MPI-SDFR-AT-0068</strain>
    </source>
</reference>
<feature type="signal peptide" evidence="1">
    <location>
        <begin position="1"/>
        <end position="21"/>
    </location>
</feature>